<evidence type="ECO:0000256" key="1">
    <source>
        <dbReference type="ARBA" id="ARBA00022617"/>
    </source>
</evidence>
<dbReference type="PANTHER" id="PTHR21281:SF0">
    <property type="entry name" value="CYTOCHROME B5 DOMAIN-CONTAINING PROTEIN 1"/>
    <property type="match status" value="1"/>
</dbReference>
<evidence type="ECO:0000313" key="6">
    <source>
        <dbReference type="RefSeq" id="XP_008478189.1"/>
    </source>
</evidence>
<evidence type="ECO:0000313" key="5">
    <source>
        <dbReference type="Proteomes" id="UP000079169"/>
    </source>
</evidence>
<dbReference type="OMA" id="DLTHFFH"/>
<dbReference type="PANTHER" id="PTHR21281">
    <property type="entry name" value="CYTOCHROME B5 DOMAIN-CONTAINING PROTEIN 1"/>
    <property type="match status" value="1"/>
</dbReference>
<keyword evidence="3" id="KW-0408">Iron</keyword>
<proteinExistence type="inferred from homology"/>
<dbReference type="STRING" id="121845.A0A1S3DBC9"/>
<keyword evidence="5" id="KW-1185">Reference proteome</keyword>
<evidence type="ECO:0000256" key="4">
    <source>
        <dbReference type="ARBA" id="ARBA00038168"/>
    </source>
</evidence>
<dbReference type="SUPFAM" id="SSF55856">
    <property type="entry name" value="Cytochrome b5-like heme/steroid binding domain"/>
    <property type="match status" value="1"/>
</dbReference>
<protein>
    <submittedName>
        <fullName evidence="6">Cytochrome b5 domain-containing protein 1</fullName>
    </submittedName>
</protein>
<gene>
    <name evidence="6" type="primary">LOC103515050</name>
</gene>
<dbReference type="RefSeq" id="XP_008478189.1">
    <property type="nucleotide sequence ID" value="XM_008479967.3"/>
</dbReference>
<sequence>MPVKQEKRSQMDYSQMFKDEKFSNLPHFTSDEVLLRNKPRCCWVIIFGLVRNLSPLVREYKGKPEVKTILEYAGEDISHWFDKSTGDIKYHIHPETGVRVPFTPFGKIPHVDTYLPSYKWKGLQTVPWWKDEQYIIGKVTQKQIPIRILNVLTNQYTYLNVCCEDTLKRIEERYSKFNSNTEQYVWKYSGAVLDMDKTLEENGISDHLDIFDACFIPQDYYVPCIYVYFKDEIY</sequence>
<name>A0A1S3DBC9_DIACI</name>
<dbReference type="SUPFAM" id="SSF54236">
    <property type="entry name" value="Ubiquitin-like"/>
    <property type="match status" value="1"/>
</dbReference>
<dbReference type="InterPro" id="IPR036400">
    <property type="entry name" value="Cyt_B5-like_heme/steroid_sf"/>
</dbReference>
<dbReference type="PaxDb" id="121845-A0A1S3DBC9"/>
<dbReference type="AlphaFoldDB" id="A0A1S3DBC9"/>
<keyword evidence="1" id="KW-0349">Heme</keyword>
<comment type="similarity">
    <text evidence="4">Belongs to the cytochrome b5 family.</text>
</comment>
<dbReference type="GeneID" id="103515050"/>
<dbReference type="GO" id="GO:0046872">
    <property type="term" value="F:metal ion binding"/>
    <property type="evidence" value="ECO:0007669"/>
    <property type="project" value="UniProtKB-KW"/>
</dbReference>
<reference evidence="6" key="1">
    <citation type="submission" date="2025-08" db="UniProtKB">
        <authorList>
            <consortium name="RefSeq"/>
        </authorList>
    </citation>
    <scope>IDENTIFICATION</scope>
</reference>
<keyword evidence="2" id="KW-0479">Metal-binding</keyword>
<evidence type="ECO:0000256" key="2">
    <source>
        <dbReference type="ARBA" id="ARBA00022723"/>
    </source>
</evidence>
<dbReference type="KEGG" id="dci:103515050"/>
<accession>A0A1S3DBC9</accession>
<dbReference type="InterPro" id="IPR052320">
    <property type="entry name" value="Cytochrome_b5_domain"/>
</dbReference>
<dbReference type="OrthoDB" id="260091at2759"/>
<organism evidence="5 6">
    <name type="scientific">Diaphorina citri</name>
    <name type="common">Asian citrus psyllid</name>
    <dbReference type="NCBI Taxonomy" id="121845"/>
    <lineage>
        <taxon>Eukaryota</taxon>
        <taxon>Metazoa</taxon>
        <taxon>Ecdysozoa</taxon>
        <taxon>Arthropoda</taxon>
        <taxon>Hexapoda</taxon>
        <taxon>Insecta</taxon>
        <taxon>Pterygota</taxon>
        <taxon>Neoptera</taxon>
        <taxon>Paraneoptera</taxon>
        <taxon>Hemiptera</taxon>
        <taxon>Sternorrhyncha</taxon>
        <taxon>Psylloidea</taxon>
        <taxon>Psyllidae</taxon>
        <taxon>Diaphorininae</taxon>
        <taxon>Diaphorina</taxon>
    </lineage>
</organism>
<evidence type="ECO:0000256" key="3">
    <source>
        <dbReference type="ARBA" id="ARBA00023004"/>
    </source>
</evidence>
<dbReference type="Proteomes" id="UP000079169">
    <property type="component" value="Unplaced"/>
</dbReference>
<dbReference type="InterPro" id="IPR029071">
    <property type="entry name" value="Ubiquitin-like_domsf"/>
</dbReference>
<dbReference type="Gene3D" id="3.10.120.10">
    <property type="entry name" value="Cytochrome b5-like heme/steroid binding domain"/>
    <property type="match status" value="1"/>
</dbReference>